<evidence type="ECO:0000313" key="1">
    <source>
        <dbReference type="EMBL" id="GBP95457.1"/>
    </source>
</evidence>
<comment type="caution">
    <text evidence="1">The sequence shown here is derived from an EMBL/GenBank/DDBJ whole genome shotgun (WGS) entry which is preliminary data.</text>
</comment>
<dbReference type="EMBL" id="BGZK01002633">
    <property type="protein sequence ID" value="GBP95457.1"/>
    <property type="molecule type" value="Genomic_DNA"/>
</dbReference>
<proteinExistence type="predicted"/>
<keyword evidence="2" id="KW-1185">Reference proteome</keyword>
<reference evidence="1 2" key="1">
    <citation type="journal article" date="2019" name="Commun. Biol.">
        <title>The bagworm genome reveals a unique fibroin gene that provides high tensile strength.</title>
        <authorList>
            <person name="Kono N."/>
            <person name="Nakamura H."/>
            <person name="Ohtoshi R."/>
            <person name="Tomita M."/>
            <person name="Numata K."/>
            <person name="Arakawa K."/>
        </authorList>
    </citation>
    <scope>NUCLEOTIDE SEQUENCE [LARGE SCALE GENOMIC DNA]</scope>
</reference>
<organism evidence="1 2">
    <name type="scientific">Eumeta variegata</name>
    <name type="common">Bagworm moth</name>
    <name type="synonym">Eumeta japonica</name>
    <dbReference type="NCBI Taxonomy" id="151549"/>
    <lineage>
        <taxon>Eukaryota</taxon>
        <taxon>Metazoa</taxon>
        <taxon>Ecdysozoa</taxon>
        <taxon>Arthropoda</taxon>
        <taxon>Hexapoda</taxon>
        <taxon>Insecta</taxon>
        <taxon>Pterygota</taxon>
        <taxon>Neoptera</taxon>
        <taxon>Endopterygota</taxon>
        <taxon>Lepidoptera</taxon>
        <taxon>Glossata</taxon>
        <taxon>Ditrysia</taxon>
        <taxon>Tineoidea</taxon>
        <taxon>Psychidae</taxon>
        <taxon>Oiketicinae</taxon>
        <taxon>Eumeta</taxon>
    </lineage>
</organism>
<accession>A0A4C2A984</accession>
<dbReference type="AlphaFoldDB" id="A0A4C2A984"/>
<dbReference type="Proteomes" id="UP000299102">
    <property type="component" value="Unassembled WGS sequence"/>
</dbReference>
<protein>
    <submittedName>
        <fullName evidence="1">Uncharacterized protein</fullName>
    </submittedName>
</protein>
<sequence>MLVCKTPHLAIQYNINPYPVRPRDAGVYFSGARSAKDIEVSRFRDSFGPIPGARSIAASPLRGARSRGPRAANFEIDRSSRPPLRRRTCVPPPSAMVKIRMMFAISAYAPAPSGAGARDRNAFKNYGLVCEDNELEYSRLTFSPSVGRVTHSDT</sequence>
<gene>
    <name evidence="1" type="ORF">EVAR_50229_1</name>
</gene>
<name>A0A4C2A984_EUMVA</name>
<evidence type="ECO:0000313" key="2">
    <source>
        <dbReference type="Proteomes" id="UP000299102"/>
    </source>
</evidence>